<proteinExistence type="predicted"/>
<evidence type="ECO:0000313" key="2">
    <source>
        <dbReference type="EMBL" id="ABQ22050.1"/>
    </source>
</evidence>
<dbReference type="AlphaFoldDB" id="A0A0H3AMN2"/>
<evidence type="ECO:0000313" key="1">
    <source>
        <dbReference type="EMBL" id="ABQ19232.1"/>
    </source>
</evidence>
<dbReference type="KEGG" id="vcr:VC395_A0755"/>
<sequence>MRITRHYVTGSLWQNDPASCPRSAASEAVSAGAMVLTTAPQHNAAPHNAH</sequence>
<dbReference type="EMBL" id="CP000627">
    <property type="protein sequence ID" value="ABQ22050.1"/>
    <property type="molecule type" value="Genomic_DNA"/>
</dbReference>
<dbReference type="KEGG" id="vco:VC0395_A1072"/>
<reference evidence="2 3" key="1">
    <citation type="submission" date="2007-03" db="EMBL/GenBank/DDBJ databases">
        <authorList>
            <person name="Heidelberg J."/>
        </authorList>
    </citation>
    <scope>NUCLEOTIDE SEQUENCE [LARGE SCALE GENOMIC DNA]</scope>
    <source>
        <strain evidence="3">ATCC 39541 / Classical Ogawa 395 / O395</strain>
        <strain evidence="2">O395</strain>
    </source>
</reference>
<organism evidence="2 3">
    <name type="scientific">Vibrio cholerae serotype O1 (strain ATCC 39541 / Classical Ogawa 395 / O395)</name>
    <dbReference type="NCBI Taxonomy" id="345073"/>
    <lineage>
        <taxon>Bacteria</taxon>
        <taxon>Pseudomonadati</taxon>
        <taxon>Pseudomonadota</taxon>
        <taxon>Gammaproteobacteria</taxon>
        <taxon>Vibrionales</taxon>
        <taxon>Vibrionaceae</taxon>
        <taxon>Vibrio</taxon>
    </lineage>
</organism>
<dbReference type="KEGG" id="vcr:VC395_1582"/>
<dbReference type="Proteomes" id="UP000000249">
    <property type="component" value="Chromosome 2"/>
</dbReference>
<dbReference type="KEGG" id="vco:VC0395_0504"/>
<dbReference type="EMBL" id="CP000626">
    <property type="protein sequence ID" value="ABQ19232.1"/>
    <property type="molecule type" value="Genomic_DNA"/>
</dbReference>
<gene>
    <name evidence="1" type="ordered locus">VC0395_0504</name>
    <name evidence="2" type="ordered locus">VC0395_A1072</name>
</gene>
<dbReference type="Proteomes" id="UP000000249">
    <property type="component" value="Chromosome 1"/>
</dbReference>
<name>A0A0H3AMN2_VIBC3</name>
<dbReference type="PATRIC" id="fig|345073.21.peg.1530"/>
<accession>A0A0H3AMN2</accession>
<protein>
    <submittedName>
        <fullName evidence="2">Uncharacterized protein</fullName>
    </submittedName>
</protein>
<evidence type="ECO:0000313" key="3">
    <source>
        <dbReference type="Proteomes" id="UP000000249"/>
    </source>
</evidence>